<feature type="non-terminal residue" evidence="1">
    <location>
        <position position="1"/>
    </location>
</feature>
<protein>
    <recommendedName>
        <fullName evidence="3">MerR family transcriptional regulator</fullName>
    </recommendedName>
</protein>
<accession>A0ABU6FGB1</accession>
<comment type="caution">
    <text evidence="1">The sequence shown here is derived from an EMBL/GenBank/DDBJ whole genome shotgun (WGS) entry which is preliminary data.</text>
</comment>
<evidence type="ECO:0000313" key="1">
    <source>
        <dbReference type="EMBL" id="MEB8342508.1"/>
    </source>
</evidence>
<dbReference type="Proteomes" id="UP001354931">
    <property type="component" value="Unassembled WGS sequence"/>
</dbReference>
<keyword evidence="2" id="KW-1185">Reference proteome</keyword>
<organism evidence="1 2">
    <name type="scientific">Streptomyces endophyticus</name>
    <dbReference type="NCBI Taxonomy" id="714166"/>
    <lineage>
        <taxon>Bacteria</taxon>
        <taxon>Bacillati</taxon>
        <taxon>Actinomycetota</taxon>
        <taxon>Actinomycetes</taxon>
        <taxon>Kitasatosporales</taxon>
        <taxon>Streptomycetaceae</taxon>
        <taxon>Streptomyces</taxon>
    </lineage>
</organism>
<evidence type="ECO:0008006" key="3">
    <source>
        <dbReference type="Google" id="ProtNLM"/>
    </source>
</evidence>
<evidence type="ECO:0000313" key="2">
    <source>
        <dbReference type="Proteomes" id="UP001354931"/>
    </source>
</evidence>
<gene>
    <name evidence="1" type="ORF">OKJ99_33940</name>
</gene>
<proteinExistence type="predicted"/>
<name>A0ABU6FGB1_9ACTN</name>
<reference evidence="1 2" key="1">
    <citation type="submission" date="2022-10" db="EMBL/GenBank/DDBJ databases">
        <authorList>
            <person name="Xie J."/>
            <person name="Shen N."/>
        </authorList>
    </citation>
    <scope>NUCLEOTIDE SEQUENCE [LARGE SCALE GENOMIC DNA]</scope>
    <source>
        <strain evidence="1 2">YIM65594</strain>
    </source>
</reference>
<dbReference type="EMBL" id="JAOZYC010000165">
    <property type="protein sequence ID" value="MEB8342508.1"/>
    <property type="molecule type" value="Genomic_DNA"/>
</dbReference>
<sequence length="146" mass="15614">VDAAVGPAAHLPLLAVELTRAGLGADWATLLWEAGSLPPDRLVAAADALAVAGRSADGRQLLRQGTGRPPAEFGDAVHRLDQEGRHREVRTLLDAYIRGRTPEEAADSARGAPDRLVPLLLDAARRVSDERYWDVVHALRIAGIAH</sequence>